<organism evidence="2 3">
    <name type="scientific">Camellia sinensis var. sinensis</name>
    <name type="common">China tea</name>
    <dbReference type="NCBI Taxonomy" id="542762"/>
    <lineage>
        <taxon>Eukaryota</taxon>
        <taxon>Viridiplantae</taxon>
        <taxon>Streptophyta</taxon>
        <taxon>Embryophyta</taxon>
        <taxon>Tracheophyta</taxon>
        <taxon>Spermatophyta</taxon>
        <taxon>Magnoliopsida</taxon>
        <taxon>eudicotyledons</taxon>
        <taxon>Gunneridae</taxon>
        <taxon>Pentapetalae</taxon>
        <taxon>asterids</taxon>
        <taxon>Ericales</taxon>
        <taxon>Theaceae</taxon>
        <taxon>Camellia</taxon>
    </lineage>
</organism>
<evidence type="ECO:0000256" key="1">
    <source>
        <dbReference type="SAM" id="MobiDB-lite"/>
    </source>
</evidence>
<comment type="caution">
    <text evidence="2">The sequence shown here is derived from an EMBL/GenBank/DDBJ whole genome shotgun (WGS) entry which is preliminary data.</text>
</comment>
<gene>
    <name evidence="2" type="ORF">TEA_004966</name>
</gene>
<proteinExistence type="predicted"/>
<name>A0A4S4EDX8_CAMSN</name>
<feature type="compositionally biased region" description="Basic and acidic residues" evidence="1">
    <location>
        <begin position="106"/>
        <end position="116"/>
    </location>
</feature>
<evidence type="ECO:0000313" key="3">
    <source>
        <dbReference type="Proteomes" id="UP000306102"/>
    </source>
</evidence>
<dbReference type="EMBL" id="SDRB02005229">
    <property type="protein sequence ID" value="THG14560.1"/>
    <property type="molecule type" value="Genomic_DNA"/>
</dbReference>
<dbReference type="STRING" id="542762.A0A4S4EDX8"/>
<reference evidence="2 3" key="1">
    <citation type="journal article" date="2018" name="Proc. Natl. Acad. Sci. U.S.A.">
        <title>Draft genome sequence of Camellia sinensis var. sinensis provides insights into the evolution of the tea genome and tea quality.</title>
        <authorList>
            <person name="Wei C."/>
            <person name="Yang H."/>
            <person name="Wang S."/>
            <person name="Zhao J."/>
            <person name="Liu C."/>
            <person name="Gao L."/>
            <person name="Xia E."/>
            <person name="Lu Y."/>
            <person name="Tai Y."/>
            <person name="She G."/>
            <person name="Sun J."/>
            <person name="Cao H."/>
            <person name="Tong W."/>
            <person name="Gao Q."/>
            <person name="Li Y."/>
            <person name="Deng W."/>
            <person name="Jiang X."/>
            <person name="Wang W."/>
            <person name="Chen Q."/>
            <person name="Zhang S."/>
            <person name="Li H."/>
            <person name="Wu J."/>
            <person name="Wang P."/>
            <person name="Li P."/>
            <person name="Shi C."/>
            <person name="Zheng F."/>
            <person name="Jian J."/>
            <person name="Huang B."/>
            <person name="Shan D."/>
            <person name="Shi M."/>
            <person name="Fang C."/>
            <person name="Yue Y."/>
            <person name="Li F."/>
            <person name="Li D."/>
            <person name="Wei S."/>
            <person name="Han B."/>
            <person name="Jiang C."/>
            <person name="Yin Y."/>
            <person name="Xia T."/>
            <person name="Zhang Z."/>
            <person name="Bennetzen J.L."/>
            <person name="Zhao S."/>
            <person name="Wan X."/>
        </authorList>
    </citation>
    <scope>NUCLEOTIDE SEQUENCE [LARGE SCALE GENOMIC DNA]</scope>
    <source>
        <strain evidence="3">cv. Shuchazao</strain>
        <tissue evidence="2">Leaf</tissue>
    </source>
</reference>
<keyword evidence="3" id="KW-1185">Reference proteome</keyword>
<evidence type="ECO:0000313" key="2">
    <source>
        <dbReference type="EMBL" id="THG14560.1"/>
    </source>
</evidence>
<dbReference type="AlphaFoldDB" id="A0A4S4EDX8"/>
<feature type="region of interest" description="Disordered" evidence="1">
    <location>
        <begin position="106"/>
        <end position="126"/>
    </location>
</feature>
<protein>
    <submittedName>
        <fullName evidence="2">Uncharacterized protein</fullName>
    </submittedName>
</protein>
<dbReference type="Proteomes" id="UP000306102">
    <property type="component" value="Unassembled WGS sequence"/>
</dbReference>
<sequence>MPCVPAANMGFLGVVAVRKLKVDHVCWKRNLQSVPSITSRSSGYRAFYGVRDFPGIVIAEEPEWKDCIQGSNAVGETEPGQNTSLDDDLSDRLMPLGLSLDSYKEQNDSREQDLALRKRTGPSQTEREEVKIEAVGGVFGDFVGDFEQQGILFSMPCVPAANMGFLGVVAVRKLKVDHVCWKRNLQSVPSITSRSSGYRAFYGVRDFAGIVIAEEPKWKDCIQCSNAVGETEPGQNTSLDDDLSDRLMPLGLSLDSYKEQNDSREQDLALRKRTGPSQCCDILRVSADIGTATSYDPPYLRVEDTAKINSQKMDTLLAPVMVYGTTVPPVVGDTAYAALAASSDPAKMDPLLFKSLIFAKTVRAQVLYFFQTKPSMPSPDFPMPRSMLNMHNAGFPQALDP</sequence>
<accession>A0A4S4EDX8</accession>